<evidence type="ECO:0000313" key="4">
    <source>
        <dbReference type="EMBL" id="AXF57872.1"/>
    </source>
</evidence>
<dbReference type="SMART" id="SM00228">
    <property type="entry name" value="PDZ"/>
    <property type="match status" value="1"/>
</dbReference>
<reference evidence="4 5" key="1">
    <citation type="journal article" date="2018" name="J. Microbiol.">
        <title>Salicibibacter kimchii gen. nov., sp. nov., a moderately halophilic and alkalitolerant bacterium in the family Bacillaceae, isolated from kimchi.</title>
        <authorList>
            <person name="Jang J.Y."/>
            <person name="Oh Y.J."/>
            <person name="Lim S.K."/>
            <person name="Park H.K."/>
            <person name="Lee C."/>
            <person name="Kim J.Y."/>
            <person name="Lee M.A."/>
            <person name="Choi H.J."/>
        </authorList>
    </citation>
    <scope>NUCLEOTIDE SEQUENCE [LARGE SCALE GENOMIC DNA]</scope>
    <source>
        <strain evidence="4 5">NKC1-1</strain>
    </source>
</reference>
<dbReference type="InterPro" id="IPR027065">
    <property type="entry name" value="Lon_Prtase"/>
</dbReference>
<dbReference type="PANTHER" id="PTHR10046">
    <property type="entry name" value="ATP DEPENDENT LON PROTEASE FAMILY MEMBER"/>
    <property type="match status" value="1"/>
</dbReference>
<keyword evidence="1" id="KW-0720">Serine protease</keyword>
<feature type="active site" evidence="1">
    <location>
        <position position="257"/>
    </location>
</feature>
<proteinExistence type="inferred from homology"/>
<accession>A0A345C3U1</accession>
<name>A0A345C3U1_9BACI</name>
<dbReference type="InterPro" id="IPR008269">
    <property type="entry name" value="Lon_proteolytic"/>
</dbReference>
<dbReference type="EC" id="3.4.21.53" evidence="1"/>
<dbReference type="InterPro" id="IPR014721">
    <property type="entry name" value="Ribsml_uS5_D2-typ_fold_subgr"/>
</dbReference>
<feature type="active site" evidence="1">
    <location>
        <position position="212"/>
    </location>
</feature>
<dbReference type="EMBL" id="CP031092">
    <property type="protein sequence ID" value="AXF57872.1"/>
    <property type="molecule type" value="Genomic_DNA"/>
</dbReference>
<keyword evidence="1" id="KW-0645">Protease</keyword>
<feature type="domain" description="Lon proteolytic" evidence="3">
    <location>
        <begin position="207"/>
        <end position="315"/>
    </location>
</feature>
<dbReference type="InterPro" id="IPR036034">
    <property type="entry name" value="PDZ_sf"/>
</dbReference>
<evidence type="ECO:0000259" key="3">
    <source>
        <dbReference type="PROSITE" id="PS51786"/>
    </source>
</evidence>
<keyword evidence="1" id="KW-0378">Hydrolase</keyword>
<dbReference type="AlphaFoldDB" id="A0A345C3U1"/>
<dbReference type="OrthoDB" id="2356897at2"/>
<dbReference type="Gene3D" id="2.30.42.10">
    <property type="match status" value="1"/>
</dbReference>
<evidence type="ECO:0000259" key="2">
    <source>
        <dbReference type="PROSITE" id="PS50106"/>
    </source>
</evidence>
<gene>
    <name evidence="4" type="ORF">DT065_05250</name>
</gene>
<dbReference type="Gene3D" id="3.30.230.10">
    <property type="match status" value="1"/>
</dbReference>
<dbReference type="KEGG" id="rue:DT065_05250"/>
<dbReference type="GO" id="GO:0004176">
    <property type="term" value="F:ATP-dependent peptidase activity"/>
    <property type="evidence" value="ECO:0007669"/>
    <property type="project" value="UniProtKB-UniRule"/>
</dbReference>
<feature type="domain" description="PDZ" evidence="2">
    <location>
        <begin position="96"/>
        <end position="160"/>
    </location>
</feature>
<evidence type="ECO:0000256" key="1">
    <source>
        <dbReference type="PROSITE-ProRule" id="PRU01122"/>
    </source>
</evidence>
<dbReference type="GO" id="GO:0006508">
    <property type="term" value="P:proteolysis"/>
    <property type="evidence" value="ECO:0007669"/>
    <property type="project" value="UniProtKB-KW"/>
</dbReference>
<dbReference type="Proteomes" id="UP000252100">
    <property type="component" value="Chromosome"/>
</dbReference>
<organism evidence="4 5">
    <name type="scientific">Salicibibacter kimchii</name>
    <dbReference type="NCBI Taxonomy" id="2099786"/>
    <lineage>
        <taxon>Bacteria</taxon>
        <taxon>Bacillati</taxon>
        <taxon>Bacillota</taxon>
        <taxon>Bacilli</taxon>
        <taxon>Bacillales</taxon>
        <taxon>Bacillaceae</taxon>
        <taxon>Salicibibacter</taxon>
    </lineage>
</organism>
<dbReference type="InterPro" id="IPR001478">
    <property type="entry name" value="PDZ"/>
</dbReference>
<dbReference type="Pfam" id="PF13180">
    <property type="entry name" value="PDZ_2"/>
    <property type="match status" value="1"/>
</dbReference>
<dbReference type="GO" id="GO:0005524">
    <property type="term" value="F:ATP binding"/>
    <property type="evidence" value="ECO:0007669"/>
    <property type="project" value="InterPro"/>
</dbReference>
<dbReference type="SUPFAM" id="SSF50156">
    <property type="entry name" value="PDZ domain-like"/>
    <property type="match status" value="1"/>
</dbReference>
<dbReference type="Pfam" id="PF05362">
    <property type="entry name" value="Lon_C"/>
    <property type="match status" value="1"/>
</dbReference>
<sequence>MPYYYSQPGDAVGLNEFITVEDGGGEEGEFYLTTIRQSQANLILYAWSFLSSYRVLTPEEAVRMEGETDEDYHNRQLQAMHQSQHAATVSAYEAAGAVVHENGVLVTQFVDGMGAEEVLESGDVITAVDDENIGNITELNESLAGKKAGDYAQLSVNREGNALELDVEMVEFPEEVTHTDEPTVGLGVEFPVNQREFNPKVNVETGDIGGPSAGLMFALEIYNQLTEEDLTYGLDIAGTGSIDEDGNVGRIGGVGQKVVAADNADIDVFFAPQDTGLSDTSDYEMAMDAAEDIDTSMTVVPVWELQDAVEYLENEG</sequence>
<dbReference type="GO" id="GO:0004252">
    <property type="term" value="F:serine-type endopeptidase activity"/>
    <property type="evidence" value="ECO:0007669"/>
    <property type="project" value="UniProtKB-UniRule"/>
</dbReference>
<dbReference type="PROSITE" id="PS50106">
    <property type="entry name" value="PDZ"/>
    <property type="match status" value="1"/>
</dbReference>
<dbReference type="PROSITE" id="PS51786">
    <property type="entry name" value="LON_PROTEOLYTIC"/>
    <property type="match status" value="1"/>
</dbReference>
<comment type="catalytic activity">
    <reaction evidence="1">
        <text>Hydrolysis of proteins in presence of ATP.</text>
        <dbReference type="EC" id="3.4.21.53"/>
    </reaction>
</comment>
<dbReference type="InterPro" id="IPR020568">
    <property type="entry name" value="Ribosomal_Su5_D2-typ_SF"/>
</dbReference>
<dbReference type="SUPFAM" id="SSF54211">
    <property type="entry name" value="Ribosomal protein S5 domain 2-like"/>
    <property type="match status" value="1"/>
</dbReference>
<dbReference type="GO" id="GO:0030163">
    <property type="term" value="P:protein catabolic process"/>
    <property type="evidence" value="ECO:0007669"/>
    <property type="project" value="InterPro"/>
</dbReference>
<protein>
    <recommendedName>
        <fullName evidence="1">endopeptidase La</fullName>
        <ecNumber evidence="1">3.4.21.53</ecNumber>
    </recommendedName>
</protein>
<comment type="similarity">
    <text evidence="1">Belongs to the peptidase S16 family.</text>
</comment>
<keyword evidence="5" id="KW-1185">Reference proteome</keyword>
<evidence type="ECO:0000313" key="5">
    <source>
        <dbReference type="Proteomes" id="UP000252100"/>
    </source>
</evidence>